<keyword evidence="3" id="KW-0808">Transferase</keyword>
<evidence type="ECO:0000313" key="5">
    <source>
        <dbReference type="Proteomes" id="UP000004848"/>
    </source>
</evidence>
<comment type="similarity">
    <text evidence="1">Belongs to the glycosyltransferase 2 family.</text>
</comment>
<organism evidence="4 5">
    <name type="scientific">Roseibium aggregatum (strain ATCC 25650 / DSM 13394 / JCM 20685 / NBRC 16684 / NCIMB 2208 / IAM 12614 / B1)</name>
    <name type="common">Stappia aggregata</name>
    <dbReference type="NCBI Taxonomy" id="384765"/>
    <lineage>
        <taxon>Bacteria</taxon>
        <taxon>Pseudomonadati</taxon>
        <taxon>Pseudomonadota</taxon>
        <taxon>Alphaproteobacteria</taxon>
        <taxon>Hyphomicrobiales</taxon>
        <taxon>Stappiaceae</taxon>
        <taxon>Roseibium</taxon>
    </lineage>
</organism>
<dbReference type="PANTHER" id="PTHR43179">
    <property type="entry name" value="RHAMNOSYLTRANSFERASE WBBL"/>
    <property type="match status" value="1"/>
</dbReference>
<keyword evidence="2" id="KW-0328">Glycosyltransferase</keyword>
<dbReference type="GeneID" id="68850265"/>
<dbReference type="InterPro" id="IPR029044">
    <property type="entry name" value="Nucleotide-diphossugar_trans"/>
</dbReference>
<dbReference type="RefSeq" id="WP_006939963.1">
    <property type="nucleotide sequence ID" value="NZ_AAUW01000029.1"/>
</dbReference>
<evidence type="ECO:0000256" key="2">
    <source>
        <dbReference type="ARBA" id="ARBA00022676"/>
    </source>
</evidence>
<comment type="caution">
    <text evidence="4">The sequence shown here is derived from an EMBL/GenBank/DDBJ whole genome shotgun (WGS) entry which is preliminary data.</text>
</comment>
<proteinExistence type="inferred from homology"/>
<evidence type="ECO:0000256" key="3">
    <source>
        <dbReference type="ARBA" id="ARBA00022679"/>
    </source>
</evidence>
<sequence>MEPVVTLEGVKKLPAGAERQASAFKGQGAVVPQVPLDGHSVLHVSLDRETLLIAGVGEAFAGGLPAILNEDPKLTVPCTVSVLPAGSRLSGKKRPFVAILSLANSPVSRPERVTIRSQGHAYPFGVRQQAADLKSFLQSVGDLTPQSVSDIVDGLVQALLLAGAGPQAMQTAARIVDAVAGRDGFIEVLGVFDAGDIYLQGWAKGMPAGTNRVFVFDGALKLGELSGSLFERKDTGGKAYGFAGLLEVEGGLDAGLLRKVFFRGRAGWSAVVVHEHRTMPPARALPSHIRALLPKLSPAGDGRARLELAGRRFDGRETVSELDVPVRVGIDFSASLDRAGVLLSGWLLNPEDRVDAVLLRSGCKSCRLDTRWTTQPRPDVTSAFETLSPFLSGPDALQRHGFLVHVPAEEMSGSDGTYLEIVLKDGRTAFAPLALGRASPRSALRRLLSGLDPATAFRPDFLERHLLPVLQASDAPDPVVVETIDFGPVADGAVFALVIGLDGNFETSRVLLSLCALDPVLRGAPVVLVASQADAVEQIEDFRQLAGFYGLAVRLVLADHVEDALDALQAGVEASPSETVVCLSSGVLPRAAGWLEPLLAAFQAHDEACIVAPTLLYEDDTIRWGGAWIEPEDGRHLLKQHYLGYPRRTLHGAEVSPVAAAPFDCCVLPKSALTEAGGFSRKYLGTDEKGLDAALRLKLSGIGSLWVPQVEMIHAEDGRPGERSWKKLVGELDRRSFERIWSPVLPDLAEDIA</sequence>
<dbReference type="AlphaFoldDB" id="A0P369"/>
<dbReference type="SUPFAM" id="SSF53448">
    <property type="entry name" value="Nucleotide-diphospho-sugar transferases"/>
    <property type="match status" value="1"/>
</dbReference>
<gene>
    <name evidence="4" type="ORF">SIAM614_21672</name>
</gene>
<dbReference type="GO" id="GO:0016757">
    <property type="term" value="F:glycosyltransferase activity"/>
    <property type="evidence" value="ECO:0007669"/>
    <property type="project" value="UniProtKB-KW"/>
</dbReference>
<dbReference type="Gene3D" id="3.90.550.10">
    <property type="entry name" value="Spore Coat Polysaccharide Biosynthesis Protein SpsA, Chain A"/>
    <property type="match status" value="1"/>
</dbReference>
<accession>A0P369</accession>
<protein>
    <submittedName>
        <fullName evidence="4">Uncharacterized protein</fullName>
    </submittedName>
</protein>
<evidence type="ECO:0000313" key="4">
    <source>
        <dbReference type="EMBL" id="EAV40540.1"/>
    </source>
</evidence>
<reference evidence="4 5" key="1">
    <citation type="submission" date="2006-05" db="EMBL/GenBank/DDBJ databases">
        <authorList>
            <person name="King G."/>
            <person name="Ferriera S."/>
            <person name="Johnson J."/>
            <person name="Kravitz S."/>
            <person name="Beeson K."/>
            <person name="Sutton G."/>
            <person name="Rogers Y.-H."/>
            <person name="Friedman R."/>
            <person name="Frazier M."/>
            <person name="Venter J.C."/>
        </authorList>
    </citation>
    <scope>NUCLEOTIDE SEQUENCE [LARGE SCALE GENOMIC DNA]</scope>
    <source>
        <strain evidence="5">ATCC 25650 / DSM 13394 / JCM 20685 / NBRC 16684 / NCIMB 2208 / IAM 12614 / B1</strain>
    </source>
</reference>
<dbReference type="PANTHER" id="PTHR43179:SF12">
    <property type="entry name" value="GALACTOFURANOSYLTRANSFERASE GLFT2"/>
    <property type="match status" value="1"/>
</dbReference>
<name>A0P369_ROSAI</name>
<evidence type="ECO:0000256" key="1">
    <source>
        <dbReference type="ARBA" id="ARBA00006739"/>
    </source>
</evidence>
<dbReference type="eggNOG" id="COG1216">
    <property type="taxonomic scope" value="Bacteria"/>
</dbReference>
<dbReference type="OrthoDB" id="9783791at2"/>
<dbReference type="Proteomes" id="UP000004848">
    <property type="component" value="Unassembled WGS sequence"/>
</dbReference>
<dbReference type="EMBL" id="AAUW01000029">
    <property type="protein sequence ID" value="EAV40540.1"/>
    <property type="molecule type" value="Genomic_DNA"/>
</dbReference>